<evidence type="ECO:0000256" key="7">
    <source>
        <dbReference type="ARBA" id="ARBA00022801"/>
    </source>
</evidence>
<organism evidence="12">
    <name type="scientific">Noctiluca scintillans</name>
    <name type="common">Sea sparkle</name>
    <name type="synonym">Red tide dinoflagellate</name>
    <dbReference type="NCBI Taxonomy" id="2966"/>
    <lineage>
        <taxon>Eukaryota</taxon>
        <taxon>Sar</taxon>
        <taxon>Alveolata</taxon>
        <taxon>Dinophyceae</taxon>
        <taxon>Noctilucales</taxon>
        <taxon>Noctilucaceae</taxon>
        <taxon>Noctiluca</taxon>
    </lineage>
</organism>
<evidence type="ECO:0000256" key="3">
    <source>
        <dbReference type="ARBA" id="ARBA00022670"/>
    </source>
</evidence>
<dbReference type="GO" id="GO:0008270">
    <property type="term" value="F:zinc ion binding"/>
    <property type="evidence" value="ECO:0007669"/>
    <property type="project" value="UniProtKB-KW"/>
</dbReference>
<dbReference type="Gene3D" id="3.30.40.10">
    <property type="entry name" value="Zinc/RING finger domain, C3HC4 (zinc finger)"/>
    <property type="match status" value="1"/>
</dbReference>
<dbReference type="Gene3D" id="1.20.1300.20">
    <property type="entry name" value="Peptidase C65 Otubain, subdomain 2"/>
    <property type="match status" value="1"/>
</dbReference>
<keyword evidence="8" id="KW-0788">Thiol protease</keyword>
<evidence type="ECO:0000256" key="1">
    <source>
        <dbReference type="ARBA" id="ARBA00000707"/>
    </source>
</evidence>
<dbReference type="GO" id="GO:0004843">
    <property type="term" value="F:cysteine-type deubiquitinase activity"/>
    <property type="evidence" value="ECO:0007669"/>
    <property type="project" value="UniProtKB-EC"/>
</dbReference>
<proteinExistence type="predicted"/>
<evidence type="ECO:0000256" key="2">
    <source>
        <dbReference type="ARBA" id="ARBA00012759"/>
    </source>
</evidence>
<feature type="domain" description="RING-type" evidence="11">
    <location>
        <begin position="257"/>
        <end position="295"/>
    </location>
</feature>
<dbReference type="GO" id="GO:0005634">
    <property type="term" value="C:nucleus"/>
    <property type="evidence" value="ECO:0007669"/>
    <property type="project" value="TreeGrafter"/>
</dbReference>
<keyword evidence="5 10" id="KW-0863">Zinc-finger</keyword>
<dbReference type="InterPro" id="IPR027370">
    <property type="entry name" value="Znf-RING_euk"/>
</dbReference>
<dbReference type="InterPro" id="IPR038765">
    <property type="entry name" value="Papain-like_cys_pep_sf"/>
</dbReference>
<dbReference type="InterPro" id="IPR042468">
    <property type="entry name" value="Peptidase_C65_otubain_sub1"/>
</dbReference>
<evidence type="ECO:0000259" key="11">
    <source>
        <dbReference type="PROSITE" id="PS50089"/>
    </source>
</evidence>
<keyword evidence="3" id="KW-0645">Protease</keyword>
<dbReference type="CDD" id="cd22749">
    <property type="entry name" value="Otubain_C65"/>
    <property type="match status" value="1"/>
</dbReference>
<evidence type="ECO:0000256" key="5">
    <source>
        <dbReference type="ARBA" id="ARBA00022771"/>
    </source>
</evidence>
<dbReference type="InterPro" id="IPR042467">
    <property type="entry name" value="Peptidase_C65_otubain_sub2"/>
</dbReference>
<name>A0A7S0ZXJ5_NOCSC</name>
<dbReference type="SMART" id="SM00184">
    <property type="entry name" value="RING"/>
    <property type="match status" value="1"/>
</dbReference>
<keyword evidence="6" id="KW-0833">Ubl conjugation pathway</keyword>
<dbReference type="Pfam" id="PF10275">
    <property type="entry name" value="Peptidase_C65"/>
    <property type="match status" value="1"/>
</dbReference>
<reference evidence="12" key="1">
    <citation type="submission" date="2021-01" db="EMBL/GenBank/DDBJ databases">
        <authorList>
            <person name="Corre E."/>
            <person name="Pelletier E."/>
            <person name="Niang G."/>
            <person name="Scheremetjew M."/>
            <person name="Finn R."/>
            <person name="Kale V."/>
            <person name="Holt S."/>
            <person name="Cochrane G."/>
            <person name="Meng A."/>
            <person name="Brown T."/>
            <person name="Cohen L."/>
        </authorList>
    </citation>
    <scope>NUCLEOTIDE SEQUENCE</scope>
</reference>
<sequence>MIPTISGKVGLLQNMDSLEAQYRGSTQHRQKVGELARDFGGWRRCRGDGSCFYRACGFSLIEALLHRRPKDLRPVLERVRADAAGAASGLLEFATPLCDLSPTEALELWYHRILTDPRLDADVVRAMRMVSASFLTRNREADFNGLPLHVYVEASHGLSLEAFRDHEVLPDGVEAESVALMLAPLAFDLKFEIIQLDSSDSAAQRYMVPEGPGEALATLLFKPGHYDIIYRKDTALALLAFQDRWDLEKRCTRTPTCPICMQDTDAAPLACGCIYCEDCLKSYRGSGAVTCAVCHMQFFDMAEC</sequence>
<dbReference type="PROSITE" id="PS50089">
    <property type="entry name" value="ZF_RING_2"/>
    <property type="match status" value="1"/>
</dbReference>
<dbReference type="GO" id="GO:0071108">
    <property type="term" value="P:protein K48-linked deubiquitination"/>
    <property type="evidence" value="ECO:0007669"/>
    <property type="project" value="TreeGrafter"/>
</dbReference>
<protein>
    <recommendedName>
        <fullName evidence="2">ubiquitinyl hydrolase 1</fullName>
        <ecNumber evidence="2">3.4.19.12</ecNumber>
    </recommendedName>
</protein>
<dbReference type="SUPFAM" id="SSF54001">
    <property type="entry name" value="Cysteine proteinases"/>
    <property type="match status" value="1"/>
</dbReference>
<evidence type="ECO:0000256" key="8">
    <source>
        <dbReference type="ARBA" id="ARBA00022807"/>
    </source>
</evidence>
<dbReference type="Pfam" id="PF13445">
    <property type="entry name" value="zf-RING_UBOX"/>
    <property type="match status" value="1"/>
</dbReference>
<dbReference type="Gene3D" id="3.30.200.60">
    <property type="entry name" value="Peptidase C65 Otubain, subdomain 1"/>
    <property type="match status" value="1"/>
</dbReference>
<dbReference type="GO" id="GO:0043130">
    <property type="term" value="F:ubiquitin binding"/>
    <property type="evidence" value="ECO:0007669"/>
    <property type="project" value="TreeGrafter"/>
</dbReference>
<dbReference type="InterPro" id="IPR013083">
    <property type="entry name" value="Znf_RING/FYVE/PHD"/>
</dbReference>
<evidence type="ECO:0000313" key="12">
    <source>
        <dbReference type="EMBL" id="CAD8835831.1"/>
    </source>
</evidence>
<keyword evidence="9" id="KW-0862">Zinc</keyword>
<dbReference type="PANTHER" id="PTHR12931">
    <property type="entry name" value="UBIQUITIN THIOLESTERASE PROTEIN OTUB"/>
    <property type="match status" value="1"/>
</dbReference>
<gene>
    <name evidence="12" type="ORF">NSCI0253_LOCUS10179</name>
</gene>
<dbReference type="PANTHER" id="PTHR12931:SF15">
    <property type="entry name" value="UBIQUITIN THIOESTERASE OTUBAIN-LIKE"/>
    <property type="match status" value="1"/>
</dbReference>
<keyword evidence="4" id="KW-0479">Metal-binding</keyword>
<comment type="catalytic activity">
    <reaction evidence="1">
        <text>Thiol-dependent hydrolysis of ester, thioester, amide, peptide and isopeptide bonds formed by the C-terminal Gly of ubiquitin (a 76-residue protein attached to proteins as an intracellular targeting signal).</text>
        <dbReference type="EC" id="3.4.19.12"/>
    </reaction>
</comment>
<dbReference type="SUPFAM" id="SSF57850">
    <property type="entry name" value="RING/U-box"/>
    <property type="match status" value="1"/>
</dbReference>
<dbReference type="InterPro" id="IPR001841">
    <property type="entry name" value="Znf_RING"/>
</dbReference>
<keyword evidence="7" id="KW-0378">Hydrolase</keyword>
<dbReference type="EC" id="3.4.19.12" evidence="2"/>
<dbReference type="CDD" id="cd16449">
    <property type="entry name" value="RING-HC"/>
    <property type="match status" value="1"/>
</dbReference>
<evidence type="ECO:0000256" key="9">
    <source>
        <dbReference type="ARBA" id="ARBA00022833"/>
    </source>
</evidence>
<dbReference type="InterPro" id="IPR019400">
    <property type="entry name" value="Peptidase_C65_otubain"/>
</dbReference>
<dbReference type="GO" id="GO:0006508">
    <property type="term" value="P:proteolysis"/>
    <property type="evidence" value="ECO:0007669"/>
    <property type="project" value="UniProtKB-KW"/>
</dbReference>
<dbReference type="EMBL" id="HBFQ01014726">
    <property type="protein sequence ID" value="CAD8835831.1"/>
    <property type="molecule type" value="Transcribed_RNA"/>
</dbReference>
<evidence type="ECO:0000256" key="10">
    <source>
        <dbReference type="PROSITE-ProRule" id="PRU00175"/>
    </source>
</evidence>
<evidence type="ECO:0000256" key="4">
    <source>
        <dbReference type="ARBA" id="ARBA00022723"/>
    </source>
</evidence>
<evidence type="ECO:0000256" key="6">
    <source>
        <dbReference type="ARBA" id="ARBA00022786"/>
    </source>
</evidence>
<dbReference type="AlphaFoldDB" id="A0A7S0ZXJ5"/>
<accession>A0A7S0ZXJ5</accession>